<sequence>MAVVFSDSWIISFLLKFNSSFFAQSFCSPVRLCIIRKISFNAFYITQLCNIDVTELLINIHITELLISKSKNFSYARLFSFTSGRFIEAQYQNGLILIPISNMDSNIKYGFQYQVLIPNIDSKCLDVLSYFRPESDNVGATAQVMMLGALAESLATKNQHLKEARAYQEKLIRYLEQQKVAYLQVLLHCLGLLKQLAREFRLVYGSRELKIVSGTYTPEIVNVHRVIRDKLQGGLSQEEQDLVTSHKILLNYEILGREFEELVKEYMRLQDILQNCWWVLTELNKD</sequence>
<dbReference type="GO" id="GO:0051225">
    <property type="term" value="P:spindle assembly"/>
    <property type="evidence" value="ECO:0007669"/>
    <property type="project" value="InterPro"/>
</dbReference>
<dbReference type="PANTHER" id="PTHR16219:SF1">
    <property type="entry name" value="HAUS AUGMIN-LIKE COMPLEX SUBUNIT 4"/>
    <property type="match status" value="1"/>
</dbReference>
<dbReference type="OrthoDB" id="661220at2759"/>
<name>A0A8C6V763_NAJNA</name>
<dbReference type="InterPro" id="IPR029327">
    <property type="entry name" value="HAUS4"/>
</dbReference>
<dbReference type="GO" id="GO:0007098">
    <property type="term" value="P:centrosome cycle"/>
    <property type="evidence" value="ECO:0007669"/>
    <property type="project" value="TreeGrafter"/>
</dbReference>
<dbReference type="Ensembl" id="ENSNNAT00000002182.1">
    <property type="protein sequence ID" value="ENSNNAP00000002077.1"/>
    <property type="gene ID" value="ENSNNAG00000001460.1"/>
</dbReference>
<evidence type="ECO:0000313" key="1">
    <source>
        <dbReference type="Ensembl" id="ENSNNAP00000002077.1"/>
    </source>
</evidence>
<protein>
    <submittedName>
        <fullName evidence="1">Uncharacterized protein</fullName>
    </submittedName>
</protein>
<evidence type="ECO:0000313" key="2">
    <source>
        <dbReference type="Proteomes" id="UP000694559"/>
    </source>
</evidence>
<reference evidence="1" key="2">
    <citation type="submission" date="2025-09" db="UniProtKB">
        <authorList>
            <consortium name="Ensembl"/>
        </authorList>
    </citation>
    <scope>IDENTIFICATION</scope>
</reference>
<dbReference type="AlphaFoldDB" id="A0A8C6V763"/>
<dbReference type="GeneTree" id="ENSGT00390000014634"/>
<dbReference type="GO" id="GO:0070652">
    <property type="term" value="C:HAUS complex"/>
    <property type="evidence" value="ECO:0007669"/>
    <property type="project" value="InterPro"/>
</dbReference>
<dbReference type="PANTHER" id="PTHR16219">
    <property type="entry name" value="AUGMIN SUBUNIT 4 FAMILY MEMBER"/>
    <property type="match status" value="1"/>
</dbReference>
<organism evidence="1 2">
    <name type="scientific">Naja naja</name>
    <name type="common">Indian cobra</name>
    <dbReference type="NCBI Taxonomy" id="35670"/>
    <lineage>
        <taxon>Eukaryota</taxon>
        <taxon>Metazoa</taxon>
        <taxon>Chordata</taxon>
        <taxon>Craniata</taxon>
        <taxon>Vertebrata</taxon>
        <taxon>Euteleostomi</taxon>
        <taxon>Lepidosauria</taxon>
        <taxon>Squamata</taxon>
        <taxon>Bifurcata</taxon>
        <taxon>Unidentata</taxon>
        <taxon>Episquamata</taxon>
        <taxon>Toxicofera</taxon>
        <taxon>Serpentes</taxon>
        <taxon>Colubroidea</taxon>
        <taxon>Elapidae</taxon>
        <taxon>Elapinae</taxon>
        <taxon>Naja</taxon>
    </lineage>
</organism>
<accession>A0A8C6V763</accession>
<reference evidence="1" key="1">
    <citation type="submission" date="2025-08" db="UniProtKB">
        <authorList>
            <consortium name="Ensembl"/>
        </authorList>
    </citation>
    <scope>IDENTIFICATION</scope>
</reference>
<dbReference type="GO" id="GO:0051011">
    <property type="term" value="F:microtubule minus-end binding"/>
    <property type="evidence" value="ECO:0007669"/>
    <property type="project" value="TreeGrafter"/>
</dbReference>
<dbReference type="Pfam" id="PF14735">
    <property type="entry name" value="HAUS4"/>
    <property type="match status" value="2"/>
</dbReference>
<keyword evidence="2" id="KW-1185">Reference proteome</keyword>
<dbReference type="Proteomes" id="UP000694559">
    <property type="component" value="Unplaced"/>
</dbReference>
<proteinExistence type="predicted"/>